<keyword evidence="4" id="KW-1185">Reference proteome</keyword>
<protein>
    <submittedName>
        <fullName evidence="3">Enoyl-CoA hydratase</fullName>
    </submittedName>
</protein>
<name>A0A433RPC8_9BACL</name>
<dbReference type="InterPro" id="IPR002539">
    <property type="entry name" value="MaoC-like_dom"/>
</dbReference>
<comment type="caution">
    <text evidence="3">The sequence shown here is derived from an EMBL/GenBank/DDBJ whole genome shotgun (WGS) entry which is preliminary data.</text>
</comment>
<dbReference type="RefSeq" id="WP_126991948.1">
    <property type="nucleotide sequence ID" value="NZ_JTFC01000044.1"/>
</dbReference>
<dbReference type="CDD" id="cd03449">
    <property type="entry name" value="R_hydratase"/>
    <property type="match status" value="1"/>
</dbReference>
<dbReference type="Pfam" id="PF01575">
    <property type="entry name" value="MaoC_dehydratas"/>
    <property type="match status" value="1"/>
</dbReference>
<dbReference type="GO" id="GO:0019171">
    <property type="term" value="F:(3R)-hydroxyacyl-[acyl-carrier-protein] dehydratase activity"/>
    <property type="evidence" value="ECO:0007669"/>
    <property type="project" value="TreeGrafter"/>
</dbReference>
<evidence type="ECO:0000259" key="2">
    <source>
        <dbReference type="Pfam" id="PF01575"/>
    </source>
</evidence>
<dbReference type="Gene3D" id="3.10.129.10">
    <property type="entry name" value="Hotdog Thioesterase"/>
    <property type="match status" value="1"/>
</dbReference>
<dbReference type="PANTHER" id="PTHR43437:SF3">
    <property type="entry name" value="HYDROXYACYL-THIOESTER DEHYDRATASE TYPE 2, MITOCHONDRIAL"/>
    <property type="match status" value="1"/>
</dbReference>
<dbReference type="SUPFAM" id="SSF54637">
    <property type="entry name" value="Thioesterase/thiol ester dehydrase-isomerase"/>
    <property type="match status" value="1"/>
</dbReference>
<dbReference type="EMBL" id="JTFC01000044">
    <property type="protein sequence ID" value="RUS51848.1"/>
    <property type="molecule type" value="Genomic_DNA"/>
</dbReference>
<keyword evidence="1" id="KW-0456">Lyase</keyword>
<evidence type="ECO:0000256" key="1">
    <source>
        <dbReference type="ARBA" id="ARBA00023239"/>
    </source>
</evidence>
<sequence length="135" mass="14601">MVVKFDIGSTATFSKTISEFDVYQFAGISGDLNPIHINKIAGEASIFKDRVAHGMLVSSLISTTIGMKLPGEGTIYLGQNLKFTRPVYIGDTVTAKVEVAEFIKKDIVKLLTTVTNQHGKTVVEGDAVVKVPIEE</sequence>
<dbReference type="PANTHER" id="PTHR43437">
    <property type="entry name" value="HYDROXYACYL-THIOESTER DEHYDRATASE TYPE 2, MITOCHONDRIAL-RELATED"/>
    <property type="match status" value="1"/>
</dbReference>
<proteinExistence type="predicted"/>
<dbReference type="FunFam" id="3.10.129.10:FF:000042">
    <property type="entry name" value="MaoC domain protein dehydratase"/>
    <property type="match status" value="1"/>
</dbReference>
<reference evidence="3 4" key="1">
    <citation type="submission" date="2014-11" db="EMBL/GenBank/DDBJ databases">
        <title>Genome sequence and analysis of novel Kurthia sp.</title>
        <authorList>
            <person name="Lawson J.N."/>
            <person name="Gonzalez J.E."/>
            <person name="Rinauldi L."/>
            <person name="Xuan Z."/>
            <person name="Firman A."/>
            <person name="Shaddox L."/>
            <person name="Trudeau A."/>
            <person name="Shah S."/>
            <person name="Reiman D."/>
        </authorList>
    </citation>
    <scope>NUCLEOTIDE SEQUENCE [LARGE SCALE GENOMIC DNA]</scope>
    <source>
        <strain evidence="3 4">3B1D</strain>
    </source>
</reference>
<dbReference type="InterPro" id="IPR050965">
    <property type="entry name" value="UPF0336/Enoyl-CoA_hydratase"/>
</dbReference>
<evidence type="ECO:0000313" key="4">
    <source>
        <dbReference type="Proteomes" id="UP000288623"/>
    </source>
</evidence>
<accession>A0A433RPC8</accession>
<dbReference type="AlphaFoldDB" id="A0A433RPC8"/>
<dbReference type="Proteomes" id="UP000288623">
    <property type="component" value="Unassembled WGS sequence"/>
</dbReference>
<gene>
    <name evidence="3" type="ORF">QI30_17770</name>
</gene>
<organism evidence="3 4">
    <name type="scientific">Candidatus Kurthia intestinigallinarum</name>
    <dbReference type="NCBI Taxonomy" id="1562256"/>
    <lineage>
        <taxon>Bacteria</taxon>
        <taxon>Bacillati</taxon>
        <taxon>Bacillota</taxon>
        <taxon>Bacilli</taxon>
        <taxon>Bacillales</taxon>
        <taxon>Caryophanaceae</taxon>
        <taxon>Kurthia</taxon>
    </lineage>
</organism>
<dbReference type="GO" id="GO:0006633">
    <property type="term" value="P:fatty acid biosynthetic process"/>
    <property type="evidence" value="ECO:0007669"/>
    <property type="project" value="TreeGrafter"/>
</dbReference>
<feature type="domain" description="MaoC-like" evidence="2">
    <location>
        <begin position="14"/>
        <end position="116"/>
    </location>
</feature>
<dbReference type="InterPro" id="IPR029069">
    <property type="entry name" value="HotDog_dom_sf"/>
</dbReference>
<dbReference type="OrthoDB" id="9801625at2"/>
<evidence type="ECO:0000313" key="3">
    <source>
        <dbReference type="EMBL" id="RUS51848.1"/>
    </source>
</evidence>